<evidence type="ECO:0000256" key="1">
    <source>
        <dbReference type="ARBA" id="ARBA00001974"/>
    </source>
</evidence>
<dbReference type="GeneID" id="64060634"/>
<evidence type="ECO:0000313" key="7">
    <source>
        <dbReference type="EMBL" id="EPD98539.1"/>
    </source>
</evidence>
<keyword evidence="3" id="KW-0274">FAD</keyword>
<dbReference type="PATRIC" id="fig|1203554.3.peg.1656"/>
<dbReference type="Gene3D" id="3.50.50.60">
    <property type="entry name" value="FAD/NAD(P)-binding domain"/>
    <property type="match status" value="1"/>
</dbReference>
<dbReference type="PANTHER" id="PTHR43400:SF7">
    <property type="entry name" value="FAD-DEPENDENT OXIDOREDUCTASE 2 FAD BINDING DOMAIN-CONTAINING PROTEIN"/>
    <property type="match status" value="1"/>
</dbReference>
<comment type="cofactor">
    <cofactor evidence="1">
        <name>FAD</name>
        <dbReference type="ChEBI" id="CHEBI:57692"/>
    </cofactor>
</comment>
<name>S3CDC9_9BURK</name>
<dbReference type="InterPro" id="IPR027477">
    <property type="entry name" value="Succ_DH/fumarate_Rdtase_cat_sf"/>
</dbReference>
<dbReference type="InterPro" id="IPR036188">
    <property type="entry name" value="FAD/NAD-bd_sf"/>
</dbReference>
<dbReference type="eggNOG" id="COG1053">
    <property type="taxonomic scope" value="Bacteria"/>
</dbReference>
<proteinExistence type="predicted"/>
<keyword evidence="8" id="KW-1185">Reference proteome</keyword>
<evidence type="ECO:0000259" key="6">
    <source>
        <dbReference type="Pfam" id="PF00890"/>
    </source>
</evidence>
<keyword evidence="4" id="KW-0560">Oxidoreductase</keyword>
<dbReference type="AlphaFoldDB" id="S3CDC9"/>
<dbReference type="EMBL" id="ATCF01000022">
    <property type="protein sequence ID" value="EPD98539.1"/>
    <property type="molecule type" value="Genomic_DNA"/>
</dbReference>
<dbReference type="PANTHER" id="PTHR43400">
    <property type="entry name" value="FUMARATE REDUCTASE"/>
    <property type="match status" value="1"/>
</dbReference>
<comment type="caution">
    <text evidence="7">The sequence shown here is derived from an EMBL/GenBank/DDBJ whole genome shotgun (WGS) entry which is preliminary data.</text>
</comment>
<evidence type="ECO:0000256" key="4">
    <source>
        <dbReference type="ARBA" id="ARBA00023002"/>
    </source>
</evidence>
<dbReference type="PROSITE" id="PS51318">
    <property type="entry name" value="TAT"/>
    <property type="match status" value="1"/>
</dbReference>
<dbReference type="Proteomes" id="UP000014400">
    <property type="component" value="Unassembled WGS sequence"/>
</dbReference>
<accession>S3CDC9</accession>
<dbReference type="InterPro" id="IPR003953">
    <property type="entry name" value="FAD-dep_OxRdtase_2_FAD-bd"/>
</dbReference>
<dbReference type="RefSeq" id="WP_016474770.1">
    <property type="nucleotide sequence ID" value="NZ_KE150480.1"/>
</dbReference>
<dbReference type="SUPFAM" id="SSF51905">
    <property type="entry name" value="FAD/NAD(P)-binding domain"/>
    <property type="match status" value="1"/>
</dbReference>
<evidence type="ECO:0000313" key="8">
    <source>
        <dbReference type="Proteomes" id="UP000014400"/>
    </source>
</evidence>
<keyword evidence="5" id="KW-0732">Signal</keyword>
<evidence type="ECO:0000256" key="5">
    <source>
        <dbReference type="SAM" id="SignalP"/>
    </source>
</evidence>
<evidence type="ECO:0000256" key="3">
    <source>
        <dbReference type="ARBA" id="ARBA00022827"/>
    </source>
</evidence>
<feature type="chain" id="PRO_5004507095" evidence="5">
    <location>
        <begin position="26"/>
        <end position="484"/>
    </location>
</feature>
<keyword evidence="2" id="KW-0285">Flavoprotein</keyword>
<dbReference type="InterPro" id="IPR006311">
    <property type="entry name" value="TAT_signal"/>
</dbReference>
<feature type="domain" description="FAD-dependent oxidoreductase 2 FAD-binding" evidence="6">
    <location>
        <begin position="39"/>
        <end position="463"/>
    </location>
</feature>
<protein>
    <submittedName>
        <fullName evidence="7">Flavocytochrome c</fullName>
    </submittedName>
</protein>
<dbReference type="PRINTS" id="PR00368">
    <property type="entry name" value="FADPNR"/>
</dbReference>
<organism evidence="7 8">
    <name type="scientific">Sutterella wadsworthensis HGA0223</name>
    <dbReference type="NCBI Taxonomy" id="1203554"/>
    <lineage>
        <taxon>Bacteria</taxon>
        <taxon>Pseudomonadati</taxon>
        <taxon>Pseudomonadota</taxon>
        <taxon>Betaproteobacteria</taxon>
        <taxon>Burkholderiales</taxon>
        <taxon>Sutterellaceae</taxon>
        <taxon>Sutterella</taxon>
    </lineage>
</organism>
<dbReference type="HOGENOM" id="CLU_011398_4_5_4"/>
<dbReference type="STRING" id="1203554.HMPREF1476_01578"/>
<dbReference type="SUPFAM" id="SSF56425">
    <property type="entry name" value="Succinate dehydrogenase/fumarate reductase flavoprotein, catalytic domain"/>
    <property type="match status" value="1"/>
</dbReference>
<dbReference type="InterPro" id="IPR050315">
    <property type="entry name" value="FAD-oxidoreductase_2"/>
</dbReference>
<gene>
    <name evidence="7" type="ORF">HMPREF1476_01578</name>
</gene>
<dbReference type="GO" id="GO:0016491">
    <property type="term" value="F:oxidoreductase activity"/>
    <property type="evidence" value="ECO:0007669"/>
    <property type="project" value="UniProtKB-KW"/>
</dbReference>
<reference evidence="7 8" key="1">
    <citation type="submission" date="2013-04" db="EMBL/GenBank/DDBJ databases">
        <title>The Genome Sequence of Sutterella wadsworthensis HGA0223.</title>
        <authorList>
            <consortium name="The Broad Institute Genomics Platform"/>
            <person name="Earl A."/>
            <person name="Ward D."/>
            <person name="Feldgarden M."/>
            <person name="Gevers D."/>
            <person name="Schmidt T.M."/>
            <person name="Dover J."/>
            <person name="Dai D."/>
            <person name="Walker B."/>
            <person name="Young S."/>
            <person name="Zeng Q."/>
            <person name="Gargeya S."/>
            <person name="Fitzgerald M."/>
            <person name="Haas B."/>
            <person name="Abouelleil A."/>
            <person name="Allen A.W."/>
            <person name="Alvarado L."/>
            <person name="Arachchi H.M."/>
            <person name="Berlin A.M."/>
            <person name="Chapman S.B."/>
            <person name="Gainer-Dewar J."/>
            <person name="Goldberg J."/>
            <person name="Griggs A."/>
            <person name="Gujja S."/>
            <person name="Hansen M."/>
            <person name="Howarth C."/>
            <person name="Imamovic A."/>
            <person name="Ireland A."/>
            <person name="Larimer J."/>
            <person name="McCowan C."/>
            <person name="Murphy C."/>
            <person name="Pearson M."/>
            <person name="Poon T.W."/>
            <person name="Priest M."/>
            <person name="Roberts A."/>
            <person name="Saif S."/>
            <person name="Shea T."/>
            <person name="Sisk P."/>
            <person name="Sykes S."/>
            <person name="Wortman J."/>
            <person name="Nusbaum C."/>
            <person name="Birren B."/>
        </authorList>
    </citation>
    <scope>NUCLEOTIDE SEQUENCE [LARGE SCALE GENOMIC DNA]</scope>
    <source>
        <strain evidence="7 8">HGA0223</strain>
    </source>
</reference>
<dbReference type="Pfam" id="PF00890">
    <property type="entry name" value="FAD_binding_2"/>
    <property type="match status" value="1"/>
</dbReference>
<evidence type="ECO:0000256" key="2">
    <source>
        <dbReference type="ARBA" id="ARBA00022630"/>
    </source>
</evidence>
<feature type="signal peptide" evidence="5">
    <location>
        <begin position="1"/>
        <end position="25"/>
    </location>
</feature>
<sequence length="484" mass="51459">MTTRRTLLTAGAVASALPSSLLAVALENSSDALETWQQVIVIGSGLAGLTAGASALESGARRVLILEKGPLVGGHSLYSSGSIAAVAPDRAGAFSNGWRDSVEQFVADALAVGGGSGDPERLVQIARGSAAMLDWLEGLGVSFGRPFEARSGLHPRSWAMPGNSAGRSYVLAVMDCYRRLGGKTILSAKVETLERQESCWKVGVTIRSENEVRLKYFQAPAVIIASGGFTANVERRMKIMEQLTPDIHTSADPYGTAWDGAQGDGLDLAQRAGGVIAEGFGLQLLPFWGGRLIDYAGGDMYVDETGRRFVDENLPWNAISEHILSLKSRRCWVITDAQSYKGATLSLKLINGIVRKAGSIREMAAAMRIPPTVLEQTFAQYNRAADAGLDPLTGKKFFTQRIEKPPFYFGEEQIYVHTTLDGILTDAQAQVRAQTGGVIPGLFAAGEVVGGIFGFDRLGGAGITNCLVMGRIAGQRAVECQSGT</sequence>
<dbReference type="Gene3D" id="3.90.700.10">
    <property type="entry name" value="Succinate dehydrogenase/fumarate reductase flavoprotein, catalytic domain"/>
    <property type="match status" value="1"/>
</dbReference>